<comment type="caution">
    <text evidence="1">The sequence shown here is derived from an EMBL/GenBank/DDBJ whole genome shotgun (WGS) entry which is preliminary data.</text>
</comment>
<keyword evidence="2" id="KW-1185">Reference proteome</keyword>
<sequence length="116" mass="13248">MIKDYKGWTSEQREAEEPGGIVRTVPQEDAKYCFVSGATSEKYIYALYSGNLRSATEFIDPALADTVYVFDWKGNPVKKLTLDHSVRSIAVDEENQILYAAAFMDKDLRLVRFDLR</sequence>
<evidence type="ECO:0000313" key="2">
    <source>
        <dbReference type="Proteomes" id="UP001595818"/>
    </source>
</evidence>
<dbReference type="InterPro" id="IPR011044">
    <property type="entry name" value="Quino_amine_DH_bsu"/>
</dbReference>
<dbReference type="RefSeq" id="WP_377062374.1">
    <property type="nucleotide sequence ID" value="NZ_JBHSJJ010000003.1"/>
</dbReference>
<protein>
    <submittedName>
        <fullName evidence="1">BF3164 family lipoprotein</fullName>
    </submittedName>
</protein>
<keyword evidence="1" id="KW-0449">Lipoprotein</keyword>
<proteinExistence type="predicted"/>
<accession>A0ABV9SXP2</accession>
<reference evidence="2" key="1">
    <citation type="journal article" date="2019" name="Int. J. Syst. Evol. Microbiol.">
        <title>The Global Catalogue of Microorganisms (GCM) 10K type strain sequencing project: providing services to taxonomists for standard genome sequencing and annotation.</title>
        <authorList>
            <consortium name="The Broad Institute Genomics Platform"/>
            <consortium name="The Broad Institute Genome Sequencing Center for Infectious Disease"/>
            <person name="Wu L."/>
            <person name="Ma J."/>
        </authorList>
    </citation>
    <scope>NUCLEOTIDE SEQUENCE [LARGE SCALE GENOMIC DNA]</scope>
    <source>
        <strain evidence="2">CGMCC 4.7466</strain>
    </source>
</reference>
<dbReference type="Pfam" id="PF15869">
    <property type="entry name" value="TolB_like"/>
    <property type="match status" value="1"/>
</dbReference>
<dbReference type="EMBL" id="JBHSJJ010000003">
    <property type="protein sequence ID" value="MFC4871158.1"/>
    <property type="molecule type" value="Genomic_DNA"/>
</dbReference>
<organism evidence="1 2">
    <name type="scientific">Negadavirga shengliensis</name>
    <dbReference type="NCBI Taxonomy" id="1389218"/>
    <lineage>
        <taxon>Bacteria</taxon>
        <taxon>Pseudomonadati</taxon>
        <taxon>Bacteroidota</taxon>
        <taxon>Cytophagia</taxon>
        <taxon>Cytophagales</taxon>
        <taxon>Cyclobacteriaceae</taxon>
        <taxon>Negadavirga</taxon>
    </lineage>
</organism>
<gene>
    <name evidence="1" type="ORF">ACFPFU_05630</name>
</gene>
<name>A0ABV9SXP2_9BACT</name>
<dbReference type="SUPFAM" id="SSF50969">
    <property type="entry name" value="YVTN repeat-like/Quinoprotein amine dehydrogenase"/>
    <property type="match status" value="1"/>
</dbReference>
<evidence type="ECO:0000313" key="1">
    <source>
        <dbReference type="EMBL" id="MFC4871158.1"/>
    </source>
</evidence>
<dbReference type="Proteomes" id="UP001595818">
    <property type="component" value="Unassembled WGS sequence"/>
</dbReference>